<dbReference type="InterPro" id="IPR051177">
    <property type="entry name" value="CIK-Related_Protein"/>
</dbReference>
<evidence type="ECO:0000313" key="2">
    <source>
        <dbReference type="Proteomes" id="UP001190700"/>
    </source>
</evidence>
<sequence>MRCATWLTRITCMPAPFFGCSVDEEAAIRANTTICLGNIARYLSEAAAKRVLLNAFTRALRDQFAPARAAGLMAITATMGHYDADEAARRIIPAARPLPVLYT</sequence>
<dbReference type="Proteomes" id="UP001190700">
    <property type="component" value="Unassembled WGS sequence"/>
</dbReference>
<dbReference type="Gene3D" id="1.25.10.10">
    <property type="entry name" value="Leucine-rich Repeat Variant"/>
    <property type="match status" value="1"/>
</dbReference>
<keyword evidence="2" id="KW-1185">Reference proteome</keyword>
<evidence type="ECO:0000313" key="1">
    <source>
        <dbReference type="EMBL" id="KAK3284630.1"/>
    </source>
</evidence>
<accession>A0AAE0LH73</accession>
<dbReference type="AlphaFoldDB" id="A0AAE0LH73"/>
<organism evidence="1 2">
    <name type="scientific">Cymbomonas tetramitiformis</name>
    <dbReference type="NCBI Taxonomy" id="36881"/>
    <lineage>
        <taxon>Eukaryota</taxon>
        <taxon>Viridiplantae</taxon>
        <taxon>Chlorophyta</taxon>
        <taxon>Pyramimonadophyceae</taxon>
        <taxon>Pyramimonadales</taxon>
        <taxon>Pyramimonadaceae</taxon>
        <taxon>Cymbomonas</taxon>
    </lineage>
</organism>
<dbReference type="InterPro" id="IPR016024">
    <property type="entry name" value="ARM-type_fold"/>
</dbReference>
<dbReference type="InterPro" id="IPR011989">
    <property type="entry name" value="ARM-like"/>
</dbReference>
<dbReference type="SUPFAM" id="SSF48371">
    <property type="entry name" value="ARM repeat"/>
    <property type="match status" value="1"/>
</dbReference>
<dbReference type="PANTHER" id="PTHR12984:SF3">
    <property type="entry name" value="N-TERMINAL KINASE-LIKE PROTEIN"/>
    <property type="match status" value="1"/>
</dbReference>
<name>A0AAE0LH73_9CHLO</name>
<dbReference type="EMBL" id="LGRX02002217">
    <property type="protein sequence ID" value="KAK3284630.1"/>
    <property type="molecule type" value="Genomic_DNA"/>
</dbReference>
<reference evidence="1 2" key="1">
    <citation type="journal article" date="2015" name="Genome Biol. Evol.">
        <title>Comparative Genomics of a Bacterivorous Green Alga Reveals Evolutionary Causalities and Consequences of Phago-Mixotrophic Mode of Nutrition.</title>
        <authorList>
            <person name="Burns J.A."/>
            <person name="Paasch A."/>
            <person name="Narechania A."/>
            <person name="Kim E."/>
        </authorList>
    </citation>
    <scope>NUCLEOTIDE SEQUENCE [LARGE SCALE GENOMIC DNA]</scope>
    <source>
        <strain evidence="1 2">PLY_AMNH</strain>
    </source>
</reference>
<gene>
    <name evidence="1" type="ORF">CYMTET_7730</name>
</gene>
<comment type="caution">
    <text evidence="1">The sequence shown here is derived from an EMBL/GenBank/DDBJ whole genome shotgun (WGS) entry which is preliminary data.</text>
</comment>
<proteinExistence type="predicted"/>
<protein>
    <submittedName>
        <fullName evidence="1">Uncharacterized protein</fullName>
    </submittedName>
</protein>
<dbReference type="PANTHER" id="PTHR12984">
    <property type="entry name" value="SCY1-RELATED S/T PROTEIN KINASE-LIKE"/>
    <property type="match status" value="1"/>
</dbReference>